<organism evidence="1 2">
    <name type="scientific">Nesidiocoris tenuis</name>
    <dbReference type="NCBI Taxonomy" id="355587"/>
    <lineage>
        <taxon>Eukaryota</taxon>
        <taxon>Metazoa</taxon>
        <taxon>Ecdysozoa</taxon>
        <taxon>Arthropoda</taxon>
        <taxon>Hexapoda</taxon>
        <taxon>Insecta</taxon>
        <taxon>Pterygota</taxon>
        <taxon>Neoptera</taxon>
        <taxon>Paraneoptera</taxon>
        <taxon>Hemiptera</taxon>
        <taxon>Heteroptera</taxon>
        <taxon>Panheteroptera</taxon>
        <taxon>Cimicomorpha</taxon>
        <taxon>Miridae</taxon>
        <taxon>Dicyphina</taxon>
        <taxon>Nesidiocoris</taxon>
    </lineage>
</organism>
<dbReference type="EMBL" id="CADCXU010005761">
    <property type="protein sequence ID" value="CAA9997398.1"/>
    <property type="molecule type" value="Genomic_DNA"/>
</dbReference>
<protein>
    <submittedName>
        <fullName evidence="1">Uncharacterized protein</fullName>
    </submittedName>
</protein>
<accession>A0A6H5G4D4</accession>
<reference evidence="1 2" key="1">
    <citation type="submission" date="2020-02" db="EMBL/GenBank/DDBJ databases">
        <authorList>
            <person name="Ferguson B K."/>
        </authorList>
    </citation>
    <scope>NUCLEOTIDE SEQUENCE [LARGE SCALE GENOMIC DNA]</scope>
</reference>
<proteinExistence type="predicted"/>
<sequence>MLVYVQNASPGPPASHWSLSFVGNREKCVPGECRVDSGPIQSNEPAPGGYSRLSLTYQSSGQRNSIRDVRCFKNAHPIGNTAGSDLWFTTIGSCERIVPDLKKMRLIRRTLKLT</sequence>
<evidence type="ECO:0000313" key="2">
    <source>
        <dbReference type="Proteomes" id="UP000479000"/>
    </source>
</evidence>
<name>A0A6H5G4D4_9HEMI</name>
<dbReference type="AlphaFoldDB" id="A0A6H5G4D4"/>
<dbReference type="Proteomes" id="UP000479000">
    <property type="component" value="Unassembled WGS sequence"/>
</dbReference>
<keyword evidence="2" id="KW-1185">Reference proteome</keyword>
<feature type="non-terminal residue" evidence="1">
    <location>
        <position position="114"/>
    </location>
</feature>
<gene>
    <name evidence="1" type="ORF">NTEN_LOCUS3700</name>
</gene>
<evidence type="ECO:0000313" key="1">
    <source>
        <dbReference type="EMBL" id="CAA9997398.1"/>
    </source>
</evidence>